<evidence type="ECO:0000256" key="9">
    <source>
        <dbReference type="ARBA" id="ARBA00023144"/>
    </source>
</evidence>
<evidence type="ECO:0000256" key="6">
    <source>
        <dbReference type="ARBA" id="ARBA00022777"/>
    </source>
</evidence>
<feature type="domain" description="Galactokinase N-terminal" evidence="15">
    <location>
        <begin position="6"/>
        <end position="54"/>
    </location>
</feature>
<evidence type="ECO:0000256" key="2">
    <source>
        <dbReference type="ARBA" id="ARBA00022490"/>
    </source>
</evidence>
<dbReference type="NCBIfam" id="TIGR00131">
    <property type="entry name" value="gal_kin"/>
    <property type="match status" value="1"/>
</dbReference>
<keyword evidence="6 11" id="KW-0418">Kinase</keyword>
<keyword evidence="4 11" id="KW-0479">Metal-binding</keyword>
<dbReference type="InterPro" id="IPR013750">
    <property type="entry name" value="GHMP_kinase_C_dom"/>
</dbReference>
<dbReference type="InterPro" id="IPR000705">
    <property type="entry name" value="Galactokinase"/>
</dbReference>
<evidence type="ECO:0000256" key="3">
    <source>
        <dbReference type="ARBA" id="ARBA00022679"/>
    </source>
</evidence>
<dbReference type="EMBL" id="NIGF01000005">
    <property type="protein sequence ID" value="PQV64371.1"/>
    <property type="molecule type" value="Genomic_DNA"/>
</dbReference>
<comment type="function">
    <text evidence="11">Catalyzes the transfer of the gamma-phosphate of ATP to D-galactose to form alpha-D-galactose-1-phosphate (Gal-1-P).</text>
</comment>
<comment type="caution">
    <text evidence="16">The sequence shown here is derived from an EMBL/GenBank/DDBJ whole genome shotgun (WGS) entry which is preliminary data.</text>
</comment>
<dbReference type="InterPro" id="IPR006206">
    <property type="entry name" value="Mevalonate/galactokinase"/>
</dbReference>
<feature type="binding site" evidence="11">
    <location>
        <position position="64"/>
    </location>
    <ligand>
        <name>ATP</name>
        <dbReference type="ChEBI" id="CHEBI:30616"/>
    </ligand>
</feature>
<dbReference type="InParanoid" id="A0A2S8SUA2"/>
<keyword evidence="7 11" id="KW-0067">ATP-binding</keyword>
<reference evidence="16 17" key="1">
    <citation type="journal article" date="2018" name="Syst. Appl. Microbiol.">
        <title>Abditibacterium utsteinense sp. nov., the first cultivated member of candidate phylum FBP, isolated from ice-free Antarctic soil samples.</title>
        <authorList>
            <person name="Tahon G."/>
            <person name="Tytgat B."/>
            <person name="Lebbe L."/>
            <person name="Carlier A."/>
            <person name="Willems A."/>
        </authorList>
    </citation>
    <scope>NUCLEOTIDE SEQUENCE [LARGE SCALE GENOMIC DNA]</scope>
    <source>
        <strain evidence="16 17">LMG 29911</strain>
    </source>
</reference>
<comment type="catalytic activity">
    <reaction evidence="11">
        <text>alpha-D-galactose + ATP = alpha-D-galactose 1-phosphate + ADP + H(+)</text>
        <dbReference type="Rhea" id="RHEA:13553"/>
        <dbReference type="ChEBI" id="CHEBI:15378"/>
        <dbReference type="ChEBI" id="CHEBI:28061"/>
        <dbReference type="ChEBI" id="CHEBI:30616"/>
        <dbReference type="ChEBI" id="CHEBI:58336"/>
        <dbReference type="ChEBI" id="CHEBI:456216"/>
        <dbReference type="EC" id="2.7.1.6"/>
    </reaction>
</comment>
<dbReference type="InterPro" id="IPR014721">
    <property type="entry name" value="Ribsml_uS5_D2-typ_fold_subgr"/>
</dbReference>
<evidence type="ECO:0000259" key="15">
    <source>
        <dbReference type="Pfam" id="PF10509"/>
    </source>
</evidence>
<dbReference type="SUPFAM" id="SSF55060">
    <property type="entry name" value="GHMP Kinase, C-terminal domain"/>
    <property type="match status" value="1"/>
</dbReference>
<feature type="domain" description="GHMP kinase C-terminal" evidence="14">
    <location>
        <begin position="277"/>
        <end position="352"/>
    </location>
</feature>
<feature type="binding site" evidence="11">
    <location>
        <begin position="30"/>
        <end position="33"/>
    </location>
    <ligand>
        <name>substrate</name>
    </ligand>
</feature>
<keyword evidence="9 11" id="KW-0299">Galactose metabolism</keyword>
<dbReference type="PRINTS" id="PR00959">
    <property type="entry name" value="MEVGALKINASE"/>
</dbReference>
<dbReference type="RefSeq" id="WP_105483165.1">
    <property type="nucleotide sequence ID" value="NZ_NIGF01000005.1"/>
</dbReference>
<dbReference type="FunFam" id="3.30.70.890:FF:000001">
    <property type="entry name" value="Galactokinase"/>
    <property type="match status" value="1"/>
</dbReference>
<dbReference type="Pfam" id="PF00288">
    <property type="entry name" value="GHMP_kinases_N"/>
    <property type="match status" value="1"/>
</dbReference>
<dbReference type="InterPro" id="IPR019741">
    <property type="entry name" value="Galactokinase_CS"/>
</dbReference>
<evidence type="ECO:0000313" key="17">
    <source>
        <dbReference type="Proteomes" id="UP000237684"/>
    </source>
</evidence>
<dbReference type="AlphaFoldDB" id="A0A2S8SUA2"/>
<dbReference type="InterPro" id="IPR006203">
    <property type="entry name" value="GHMP_knse_ATP-bd_CS"/>
</dbReference>
<evidence type="ECO:0000259" key="14">
    <source>
        <dbReference type="Pfam" id="PF08544"/>
    </source>
</evidence>
<dbReference type="Proteomes" id="UP000237684">
    <property type="component" value="Unassembled WGS sequence"/>
</dbReference>
<evidence type="ECO:0000256" key="12">
    <source>
        <dbReference type="NCBIfam" id="TIGR00131"/>
    </source>
</evidence>
<organism evidence="16 17">
    <name type="scientific">Abditibacterium utsteinense</name>
    <dbReference type="NCBI Taxonomy" id="1960156"/>
    <lineage>
        <taxon>Bacteria</taxon>
        <taxon>Pseudomonadati</taxon>
        <taxon>Abditibacteriota</taxon>
        <taxon>Abditibacteriia</taxon>
        <taxon>Abditibacteriales</taxon>
        <taxon>Abditibacteriaceae</taxon>
        <taxon>Abditibacterium</taxon>
    </lineage>
</organism>
<evidence type="ECO:0000256" key="5">
    <source>
        <dbReference type="ARBA" id="ARBA00022741"/>
    </source>
</evidence>
<evidence type="ECO:0000256" key="1">
    <source>
        <dbReference type="ARBA" id="ARBA00006566"/>
    </source>
</evidence>
<dbReference type="InterPro" id="IPR036554">
    <property type="entry name" value="GHMP_kinase_C_sf"/>
</dbReference>
<dbReference type="GO" id="GO:0004335">
    <property type="term" value="F:galactokinase activity"/>
    <property type="evidence" value="ECO:0007669"/>
    <property type="project" value="UniProtKB-UniRule"/>
</dbReference>
<dbReference type="Pfam" id="PF10509">
    <property type="entry name" value="GalKase_gal_bdg"/>
    <property type="match status" value="1"/>
</dbReference>
<dbReference type="Gene3D" id="3.30.230.10">
    <property type="match status" value="1"/>
</dbReference>
<dbReference type="PIRSF" id="PIRSF000530">
    <property type="entry name" value="Galactokinase"/>
    <property type="match status" value="1"/>
</dbReference>
<name>A0A2S8SUA2_9BACT</name>
<dbReference type="SUPFAM" id="SSF54211">
    <property type="entry name" value="Ribosomal protein S5 domain 2-like"/>
    <property type="match status" value="1"/>
</dbReference>
<feature type="site" description="Transition state stabilizer" evidence="11">
    <location>
        <position position="24"/>
    </location>
</feature>
<feature type="active site" description="Proton acceptor" evidence="11">
    <location>
        <position position="166"/>
    </location>
</feature>
<dbReference type="InterPro" id="IPR020568">
    <property type="entry name" value="Ribosomal_Su5_D2-typ_SF"/>
</dbReference>
<dbReference type="OrthoDB" id="250531at2"/>
<dbReference type="Gene3D" id="3.30.70.890">
    <property type="entry name" value="GHMP kinase, C-terminal domain"/>
    <property type="match status" value="1"/>
</dbReference>
<evidence type="ECO:0000256" key="4">
    <source>
        <dbReference type="ARBA" id="ARBA00022723"/>
    </source>
</evidence>
<dbReference type="FunFam" id="3.30.230.10:FF:000017">
    <property type="entry name" value="Galactokinase"/>
    <property type="match status" value="1"/>
</dbReference>
<dbReference type="GO" id="GO:0005829">
    <property type="term" value="C:cytosol"/>
    <property type="evidence" value="ECO:0007669"/>
    <property type="project" value="TreeGrafter"/>
</dbReference>
<dbReference type="GO" id="GO:0000287">
    <property type="term" value="F:magnesium ion binding"/>
    <property type="evidence" value="ECO:0007669"/>
    <property type="project" value="UniProtKB-UniRule"/>
</dbReference>
<comment type="similarity">
    <text evidence="1 11">Belongs to the GHMP kinase family. GalK subfamily.</text>
</comment>
<protein>
    <recommendedName>
        <fullName evidence="11 12">Galactokinase</fullName>
        <ecNumber evidence="11 12">2.7.1.6</ecNumber>
    </recommendedName>
    <alternativeName>
        <fullName evidence="11">Galactose kinase</fullName>
    </alternativeName>
</protein>
<feature type="binding site" evidence="11">
    <location>
        <position position="216"/>
    </location>
    <ligand>
        <name>substrate</name>
    </ligand>
</feature>
<evidence type="ECO:0000256" key="8">
    <source>
        <dbReference type="ARBA" id="ARBA00022842"/>
    </source>
</evidence>
<dbReference type="InterPro" id="IPR019539">
    <property type="entry name" value="GalKase_N"/>
</dbReference>
<evidence type="ECO:0000256" key="7">
    <source>
        <dbReference type="ARBA" id="ARBA00022840"/>
    </source>
</evidence>
<keyword evidence="17" id="KW-1185">Reference proteome</keyword>
<dbReference type="EC" id="2.7.1.6" evidence="11 12"/>
<gene>
    <name evidence="11" type="primary">galK</name>
    <name evidence="16" type="ORF">B1R32_10552</name>
</gene>
<dbReference type="PANTHER" id="PTHR10457:SF7">
    <property type="entry name" value="GALACTOKINASE-RELATED"/>
    <property type="match status" value="1"/>
</dbReference>
<feature type="domain" description="GHMP kinase N-terminal" evidence="13">
    <location>
        <begin position="87"/>
        <end position="171"/>
    </location>
</feature>
<feature type="binding site" evidence="11">
    <location>
        <begin position="116"/>
        <end position="122"/>
    </location>
    <ligand>
        <name>ATP</name>
        <dbReference type="ChEBI" id="CHEBI:30616"/>
    </ligand>
</feature>
<dbReference type="InterPro" id="IPR022963">
    <property type="entry name" value="Galactokinase_bac"/>
</dbReference>
<accession>A0A2S8SUA2</accession>
<keyword evidence="10 11" id="KW-0119">Carbohydrate metabolism</keyword>
<dbReference type="GO" id="GO:0006012">
    <property type="term" value="P:galactose metabolic process"/>
    <property type="evidence" value="ECO:0007669"/>
    <property type="project" value="UniProtKB-UniRule"/>
</dbReference>
<keyword evidence="3 11" id="KW-0808">Transferase</keyword>
<evidence type="ECO:0000256" key="11">
    <source>
        <dbReference type="HAMAP-Rule" id="MF_00246"/>
    </source>
</evidence>
<feature type="binding site" evidence="11">
    <location>
        <position position="122"/>
    </location>
    <ligand>
        <name>Mg(2+)</name>
        <dbReference type="ChEBI" id="CHEBI:18420"/>
    </ligand>
</feature>
<keyword evidence="5 11" id="KW-0547">Nucleotide-binding</keyword>
<evidence type="ECO:0000256" key="10">
    <source>
        <dbReference type="ARBA" id="ARBA00023277"/>
    </source>
</evidence>
<evidence type="ECO:0000259" key="13">
    <source>
        <dbReference type="Pfam" id="PF00288"/>
    </source>
</evidence>
<dbReference type="HAMAP" id="MF_00246">
    <property type="entry name" value="Galactokinase"/>
    <property type="match status" value="1"/>
</dbReference>
<dbReference type="PRINTS" id="PR00473">
    <property type="entry name" value="GALCTOKINASE"/>
</dbReference>
<dbReference type="Pfam" id="PF08544">
    <property type="entry name" value="GHMP_kinases_C"/>
    <property type="match status" value="1"/>
</dbReference>
<dbReference type="FunCoup" id="A0A2S8SUA2">
    <property type="interactions" value="315"/>
</dbReference>
<sequence>MTTQDHFQARFGAAASFFVRSPGRVNLIGEHVDYNDGFVLPMAVPLQTEMALRPRNDGKVVLYSPLFDDEREFSLDAITKQNAWIDYAQGVAVELQKDGFALQGFEGVVTSNIPLASGLSSSASIEVAVALAFLHLAGVQKSPVEVALLCQRAENIFIGVNSGIMDQMAVAACTKDHVLLLDCRSLEMEQVPLQLENHVIVVTDSAAPRELASSAYNERRAECEEGLAILQKMELPARSLRDITPLQLSAHSSQLPEVVLKRVRHVVEEIARTGLAVAELKRGDLEAFGERMNESHDSLRHFYEVSSAELDFLTDFARSYDGVLGSRMTGAGFGGCTVTLIEKDKAEAFIAAQIAAYKTATNRDARGWICDAAAGAEILLP</sequence>
<evidence type="ECO:0000313" key="16">
    <source>
        <dbReference type="EMBL" id="PQV64371.1"/>
    </source>
</evidence>
<comment type="subcellular location">
    <subcellularLocation>
        <location evidence="11">Cytoplasm</location>
    </subcellularLocation>
</comment>
<dbReference type="GO" id="GO:0005524">
    <property type="term" value="F:ATP binding"/>
    <property type="evidence" value="ECO:0007669"/>
    <property type="project" value="UniProtKB-UniRule"/>
</dbReference>
<keyword evidence="2 11" id="KW-0963">Cytoplasm</keyword>
<dbReference type="PANTHER" id="PTHR10457">
    <property type="entry name" value="MEVALONATE KINASE/GALACTOKINASE"/>
    <property type="match status" value="1"/>
</dbReference>
<dbReference type="InterPro" id="IPR006204">
    <property type="entry name" value="GHMP_kinase_N_dom"/>
</dbReference>
<dbReference type="PROSITE" id="PS00627">
    <property type="entry name" value="GHMP_KINASES_ATP"/>
    <property type="match status" value="1"/>
</dbReference>
<keyword evidence="8 11" id="KW-0460">Magnesium</keyword>
<dbReference type="UniPathway" id="UPA00214"/>
<comment type="pathway">
    <text evidence="11">Carbohydrate metabolism; galactose metabolism.</text>
</comment>
<dbReference type="PROSITE" id="PS00106">
    <property type="entry name" value="GALACTOKINASE"/>
    <property type="match status" value="1"/>
</dbReference>
<feature type="binding site" evidence="11">
    <location>
        <position position="154"/>
    </location>
    <ligand>
        <name>Mg(2+)</name>
        <dbReference type="ChEBI" id="CHEBI:18420"/>
    </ligand>
</feature>
<proteinExistence type="inferred from homology"/>